<reference evidence="1 2" key="1">
    <citation type="submission" date="2017-01" db="EMBL/GenBank/DDBJ databases">
        <authorList>
            <consortium name="Urmite Genomes"/>
        </authorList>
    </citation>
    <scope>NUCLEOTIDE SEQUENCE [LARGE SCALE GENOMIC DNA]</scope>
    <source>
        <strain evidence="1 2">AB215</strain>
    </source>
</reference>
<feature type="non-terminal residue" evidence="1">
    <location>
        <position position="1"/>
    </location>
</feature>
<protein>
    <submittedName>
        <fullName evidence="1">Uncharacterized protein</fullName>
    </submittedName>
</protein>
<accession>A0A2U3PH61</accession>
<gene>
    <name evidence="1" type="ORF">MNAB215_5281</name>
</gene>
<proteinExistence type="predicted"/>
<dbReference type="AlphaFoldDB" id="A0A2U3PH61"/>
<evidence type="ECO:0000313" key="1">
    <source>
        <dbReference type="EMBL" id="SPM43059.1"/>
    </source>
</evidence>
<organism evidence="1 2">
    <name type="scientific">Mycobacterium numidiamassiliense</name>
    <dbReference type="NCBI Taxonomy" id="1841861"/>
    <lineage>
        <taxon>Bacteria</taxon>
        <taxon>Bacillati</taxon>
        <taxon>Actinomycetota</taxon>
        <taxon>Actinomycetes</taxon>
        <taxon>Mycobacteriales</taxon>
        <taxon>Mycobacteriaceae</taxon>
        <taxon>Mycobacterium</taxon>
    </lineage>
</organism>
<sequence>LIGTAQIIKSQVYIGIVNCSLKNPAIHLEKCGPGGLSFLNNPPYRPFQRTPLNYTLNTDKKAQLPLDRRQTCLLGKPNI</sequence>
<dbReference type="EMBL" id="FUEZ01000004">
    <property type="protein sequence ID" value="SPM43059.1"/>
    <property type="molecule type" value="Genomic_DNA"/>
</dbReference>
<name>A0A2U3PH61_9MYCO</name>
<evidence type="ECO:0000313" key="2">
    <source>
        <dbReference type="Proteomes" id="UP000240424"/>
    </source>
</evidence>
<dbReference type="Proteomes" id="UP000240424">
    <property type="component" value="Unassembled WGS sequence"/>
</dbReference>
<keyword evidence="2" id="KW-1185">Reference proteome</keyword>